<evidence type="ECO:0000313" key="2">
    <source>
        <dbReference type="EMBL" id="SRX96161.1"/>
    </source>
</evidence>
<sequence>MFDLKITGGTVVDGTGADRFAADVAVKDGKIVELSRRGPDSPPLEGEAAETIDATGKIVAPGFVDIHTHYDGQVSWDDLLEPSSSHGVTTIVMGNCGVGFAPVLPGREDWLIGLMEGVEDIPGAALTEGITWGWESYPEYLDVLETHEFAVDVGSQVAHGAVRAYAMGERGARNEPATPEDIAAMARLVQEAIEAGALGFSTSRTLGHRAIDGEPVPGTYAAEDELFGLGRAMAAGGQAVFELAPQGVAGEDIIAPKKELEWMRRLGAEIDRPISFGMIQVDAAPDLWREQLEISAAAHAAGSRLYPQIAARPFGMLFGFPGHHPFTHRPTFRRLKAECSPEELAQRLADPAVKAAIVNEDDLPPDPNRLFDNMFALAQYSMGRMYALGDPPDYEPTDERTVAKIAAERGEDPLATFYDLMLERDATAMLMLPFYNYSYGNHDAIREMLTHPAGVVGLSDGGAHCSMICDASYPTFLLTHWARDRRRGQKLPLEYVIRKQSHDTAQLFGLSDRGVIEIGKRADVNVIDMDALTLHPARMAYDLPAGGSRLVQGASGYSATIVNGVVTRRDGVDTGARPGRLVRGAR</sequence>
<dbReference type="PANTHER" id="PTHR11647">
    <property type="entry name" value="HYDRANTOINASE/DIHYDROPYRIMIDINASE FAMILY MEMBER"/>
    <property type="match status" value="1"/>
</dbReference>
<dbReference type="RefSeq" id="WP_113964619.1">
    <property type="nucleotide sequence ID" value="NZ_UEGW01000001.1"/>
</dbReference>
<dbReference type="InterPro" id="IPR050378">
    <property type="entry name" value="Metallo-dep_Hydrolases_sf"/>
</dbReference>
<dbReference type="PANTHER" id="PTHR11647:SF1">
    <property type="entry name" value="COLLAPSIN RESPONSE MEDIATOR PROTEIN"/>
    <property type="match status" value="1"/>
</dbReference>
<dbReference type="STRING" id="29313.BHQ16_06270"/>
<dbReference type="InterPro" id="IPR011059">
    <property type="entry name" value="Metal-dep_hydrolase_composite"/>
</dbReference>
<dbReference type="Pfam" id="PF07969">
    <property type="entry name" value="Amidohydro_3"/>
    <property type="match status" value="1"/>
</dbReference>
<keyword evidence="3" id="KW-1185">Reference proteome</keyword>
<dbReference type="InterPro" id="IPR013108">
    <property type="entry name" value="Amidohydro_3"/>
</dbReference>
<gene>
    <name evidence="2" type="ORF">MSP7336_04437</name>
</gene>
<dbReference type="InterPro" id="IPR032466">
    <property type="entry name" value="Metal_Hydrolase"/>
</dbReference>
<dbReference type="SUPFAM" id="SSF51338">
    <property type="entry name" value="Composite domain of metallo-dependent hydrolases"/>
    <property type="match status" value="1"/>
</dbReference>
<dbReference type="EMBL" id="UEGW01000001">
    <property type="protein sequence ID" value="SRX96161.1"/>
    <property type="molecule type" value="Genomic_DNA"/>
</dbReference>
<keyword evidence="2" id="KW-0378">Hydrolase</keyword>
<dbReference type="SUPFAM" id="SSF51556">
    <property type="entry name" value="Metallo-dependent hydrolases"/>
    <property type="match status" value="1"/>
</dbReference>
<proteinExistence type="predicted"/>
<feature type="domain" description="Amidohydrolase 3" evidence="1">
    <location>
        <begin position="50"/>
        <end position="567"/>
    </location>
</feature>
<dbReference type="Gene3D" id="3.20.20.140">
    <property type="entry name" value="Metal-dependent hydrolases"/>
    <property type="match status" value="2"/>
</dbReference>
<accession>A0A375Z4R8</accession>
<name>A0A375Z4R8_MYCSH</name>
<dbReference type="AlphaFoldDB" id="A0A375Z4R8"/>
<dbReference type="GO" id="GO:0005829">
    <property type="term" value="C:cytosol"/>
    <property type="evidence" value="ECO:0007669"/>
    <property type="project" value="TreeGrafter"/>
</dbReference>
<dbReference type="Proteomes" id="UP000252015">
    <property type="component" value="Unassembled WGS sequence"/>
</dbReference>
<reference evidence="2 3" key="1">
    <citation type="submission" date="2018-05" db="EMBL/GenBank/DDBJ databases">
        <authorList>
            <consortium name="IHU Genomes"/>
        </authorList>
    </citation>
    <scope>NUCLEOTIDE SEQUENCE [LARGE SCALE GENOMIC DNA]</scope>
    <source>
        <strain evidence="2 3">P7336</strain>
    </source>
</reference>
<dbReference type="GO" id="GO:0016812">
    <property type="term" value="F:hydrolase activity, acting on carbon-nitrogen (but not peptide) bonds, in cyclic amides"/>
    <property type="evidence" value="ECO:0007669"/>
    <property type="project" value="TreeGrafter"/>
</dbReference>
<dbReference type="CDD" id="cd01297">
    <property type="entry name" value="D-aminoacylase"/>
    <property type="match status" value="1"/>
</dbReference>
<evidence type="ECO:0000313" key="3">
    <source>
        <dbReference type="Proteomes" id="UP000252015"/>
    </source>
</evidence>
<protein>
    <submittedName>
        <fullName evidence="2">Putative hydrolase [Ilumatobacter coccineus YM16-304]</fullName>
    </submittedName>
</protein>
<organism evidence="2 3">
    <name type="scientific">Mycobacterium shimoidei</name>
    <dbReference type="NCBI Taxonomy" id="29313"/>
    <lineage>
        <taxon>Bacteria</taxon>
        <taxon>Bacillati</taxon>
        <taxon>Actinomycetota</taxon>
        <taxon>Actinomycetes</taxon>
        <taxon>Mycobacteriales</taxon>
        <taxon>Mycobacteriaceae</taxon>
        <taxon>Mycobacterium</taxon>
    </lineage>
</organism>
<evidence type="ECO:0000259" key="1">
    <source>
        <dbReference type="Pfam" id="PF07969"/>
    </source>
</evidence>